<evidence type="ECO:0000256" key="6">
    <source>
        <dbReference type="ARBA" id="ARBA00023053"/>
    </source>
</evidence>
<evidence type="ECO:0000313" key="14">
    <source>
        <dbReference type="Proteomes" id="UP001268036"/>
    </source>
</evidence>
<dbReference type="PANTHER" id="PTHR28259">
    <property type="entry name" value="FLUORIDE EXPORT PROTEIN 1-RELATED"/>
    <property type="match status" value="1"/>
</dbReference>
<evidence type="ECO:0000256" key="4">
    <source>
        <dbReference type="ARBA" id="ARBA00022692"/>
    </source>
</evidence>
<dbReference type="NCBIfam" id="TIGR00494">
    <property type="entry name" value="crcB"/>
    <property type="match status" value="1"/>
</dbReference>
<dbReference type="RefSeq" id="WP_309754407.1">
    <property type="nucleotide sequence ID" value="NZ_JAVJAF010000001.1"/>
</dbReference>
<name>A0AAJ2EXT1_9PSED</name>
<comment type="activity regulation">
    <text evidence="12">Na(+) is not transported, but it plays an essential structural role and its presence is essential for fluoride channel function.</text>
</comment>
<feature type="binding site" evidence="12">
    <location>
        <position position="78"/>
    </location>
    <ligand>
        <name>Na(+)</name>
        <dbReference type="ChEBI" id="CHEBI:29101"/>
        <note>structural</note>
    </ligand>
</feature>
<dbReference type="HAMAP" id="MF_00454">
    <property type="entry name" value="FluC"/>
    <property type="match status" value="1"/>
</dbReference>
<sequence length="127" mass="13209">MAFSLLAVIVGGALGCVLRWLFALKFNGLFPSLPLGTLAVNLIGCLIIGVALAWFAKAPGMDPAWRTLITTGFCGGLTTFSSFSAEVITLLQEGKPGWALTAMAAHLGGSLLMTALGFALVNGFYRA</sequence>
<dbReference type="GO" id="GO:0046872">
    <property type="term" value="F:metal ion binding"/>
    <property type="evidence" value="ECO:0007669"/>
    <property type="project" value="UniProtKB-KW"/>
</dbReference>
<keyword evidence="2 12" id="KW-1003">Cell membrane</keyword>
<comment type="subcellular location">
    <subcellularLocation>
        <location evidence="1 12">Cell membrane</location>
        <topology evidence="1 12">Multi-pass membrane protein</topology>
    </subcellularLocation>
</comment>
<protein>
    <recommendedName>
        <fullName evidence="12">Fluoride-specific ion channel FluC</fullName>
    </recommendedName>
</protein>
<keyword evidence="3" id="KW-0997">Cell inner membrane</keyword>
<evidence type="ECO:0000256" key="1">
    <source>
        <dbReference type="ARBA" id="ARBA00004651"/>
    </source>
</evidence>
<feature type="transmembrane region" description="Helical" evidence="12">
    <location>
        <begin position="35"/>
        <end position="56"/>
    </location>
</feature>
<evidence type="ECO:0000256" key="10">
    <source>
        <dbReference type="ARBA" id="ARBA00035120"/>
    </source>
</evidence>
<comment type="function">
    <text evidence="12">Fluoride-specific ion channel. Important for reducing fluoride concentration in the cell, thus reducing its toxicity.</text>
</comment>
<keyword evidence="9 12" id="KW-0407">Ion channel</keyword>
<organism evidence="13 14">
    <name type="scientific">Pseudomonas oryzihabitans</name>
    <dbReference type="NCBI Taxonomy" id="47885"/>
    <lineage>
        <taxon>Bacteria</taxon>
        <taxon>Pseudomonadati</taxon>
        <taxon>Pseudomonadota</taxon>
        <taxon>Gammaproteobacteria</taxon>
        <taxon>Pseudomonadales</taxon>
        <taxon>Pseudomonadaceae</taxon>
        <taxon>Pseudomonas</taxon>
    </lineage>
</organism>
<dbReference type="GO" id="GO:0140114">
    <property type="term" value="P:cellular detoxification of fluoride"/>
    <property type="evidence" value="ECO:0007669"/>
    <property type="project" value="UniProtKB-UniRule"/>
</dbReference>
<feature type="transmembrane region" description="Helical" evidence="12">
    <location>
        <begin position="68"/>
        <end position="91"/>
    </location>
</feature>
<comment type="similarity">
    <text evidence="10 12">Belongs to the fluoride channel Fluc/FEX (TC 1.A.43) family.</text>
</comment>
<dbReference type="InterPro" id="IPR003691">
    <property type="entry name" value="FluC"/>
</dbReference>
<dbReference type="Pfam" id="PF02537">
    <property type="entry name" value="CRCB"/>
    <property type="match status" value="1"/>
</dbReference>
<keyword evidence="4 12" id="KW-0812">Transmembrane</keyword>
<keyword evidence="12" id="KW-0479">Metal-binding</keyword>
<evidence type="ECO:0000313" key="13">
    <source>
        <dbReference type="EMBL" id="MDR6232560.1"/>
    </source>
</evidence>
<gene>
    <name evidence="12" type="primary">fluC</name>
    <name evidence="12" type="synonym">crcB</name>
    <name evidence="13" type="ORF">QE440_000301</name>
</gene>
<evidence type="ECO:0000256" key="11">
    <source>
        <dbReference type="ARBA" id="ARBA00035585"/>
    </source>
</evidence>
<dbReference type="GO" id="GO:0062054">
    <property type="term" value="F:fluoride channel activity"/>
    <property type="evidence" value="ECO:0007669"/>
    <property type="project" value="UniProtKB-UniRule"/>
</dbReference>
<evidence type="ECO:0000256" key="8">
    <source>
        <dbReference type="ARBA" id="ARBA00023136"/>
    </source>
</evidence>
<dbReference type="NCBIfam" id="NF010792">
    <property type="entry name" value="PRK14196.1"/>
    <property type="match status" value="1"/>
</dbReference>
<feature type="transmembrane region" description="Helical" evidence="12">
    <location>
        <begin position="103"/>
        <end position="125"/>
    </location>
</feature>
<dbReference type="PANTHER" id="PTHR28259:SF1">
    <property type="entry name" value="FLUORIDE EXPORT PROTEIN 1-RELATED"/>
    <property type="match status" value="1"/>
</dbReference>
<dbReference type="EMBL" id="JAVJAF010000001">
    <property type="protein sequence ID" value="MDR6232560.1"/>
    <property type="molecule type" value="Genomic_DNA"/>
</dbReference>
<feature type="binding site" evidence="12">
    <location>
        <position position="75"/>
    </location>
    <ligand>
        <name>Na(+)</name>
        <dbReference type="ChEBI" id="CHEBI:29101"/>
        <note>structural</note>
    </ligand>
</feature>
<evidence type="ECO:0000256" key="2">
    <source>
        <dbReference type="ARBA" id="ARBA00022475"/>
    </source>
</evidence>
<reference evidence="13" key="1">
    <citation type="submission" date="2023-08" db="EMBL/GenBank/DDBJ databases">
        <title>Functional and genomic diversity of the sorghum phyllosphere microbiome.</title>
        <authorList>
            <person name="Shade A."/>
        </authorList>
    </citation>
    <scope>NUCLEOTIDE SEQUENCE</scope>
    <source>
        <strain evidence="13">SORGH_AS_0201</strain>
    </source>
</reference>
<dbReference type="GO" id="GO:0005886">
    <property type="term" value="C:plasma membrane"/>
    <property type="evidence" value="ECO:0007669"/>
    <property type="project" value="UniProtKB-SubCell"/>
</dbReference>
<accession>A0AAJ2EXT1</accession>
<evidence type="ECO:0000256" key="9">
    <source>
        <dbReference type="ARBA" id="ARBA00023303"/>
    </source>
</evidence>
<proteinExistence type="inferred from homology"/>
<evidence type="ECO:0000256" key="5">
    <source>
        <dbReference type="ARBA" id="ARBA00022989"/>
    </source>
</evidence>
<keyword evidence="8 12" id="KW-0472">Membrane</keyword>
<dbReference type="Proteomes" id="UP001268036">
    <property type="component" value="Unassembled WGS sequence"/>
</dbReference>
<keyword evidence="6 12" id="KW-0915">Sodium</keyword>
<evidence type="ECO:0000256" key="7">
    <source>
        <dbReference type="ARBA" id="ARBA00023065"/>
    </source>
</evidence>
<comment type="catalytic activity">
    <reaction evidence="11">
        <text>fluoride(in) = fluoride(out)</text>
        <dbReference type="Rhea" id="RHEA:76159"/>
        <dbReference type="ChEBI" id="CHEBI:17051"/>
    </reaction>
    <physiologicalReaction direction="left-to-right" evidence="11">
        <dbReference type="Rhea" id="RHEA:76160"/>
    </physiologicalReaction>
</comment>
<dbReference type="AlphaFoldDB" id="A0AAJ2EXT1"/>
<comment type="caution">
    <text evidence="13">The sequence shown here is derived from an EMBL/GenBank/DDBJ whole genome shotgun (WGS) entry which is preliminary data.</text>
</comment>
<keyword evidence="7 12" id="KW-0406">Ion transport</keyword>
<evidence type="ECO:0000256" key="12">
    <source>
        <dbReference type="HAMAP-Rule" id="MF_00454"/>
    </source>
</evidence>
<keyword evidence="12" id="KW-0813">Transport</keyword>
<keyword evidence="5 12" id="KW-1133">Transmembrane helix</keyword>
<evidence type="ECO:0000256" key="3">
    <source>
        <dbReference type="ARBA" id="ARBA00022519"/>
    </source>
</evidence>